<evidence type="ECO:0000313" key="6">
    <source>
        <dbReference type="Proteomes" id="UP000696485"/>
    </source>
</evidence>
<dbReference type="FunFam" id="1.20.5.110:FF:000059">
    <property type="entry name" value="Related to syntaxin 12"/>
    <property type="match status" value="1"/>
</dbReference>
<gene>
    <name evidence="5" type="ORF">BG006_003557</name>
</gene>
<evidence type="ECO:0000256" key="3">
    <source>
        <dbReference type="SAM" id="Phobius"/>
    </source>
</evidence>
<dbReference type="Gene3D" id="1.20.58.70">
    <property type="match status" value="1"/>
</dbReference>
<dbReference type="InterPro" id="IPR045242">
    <property type="entry name" value="Syntaxin"/>
</dbReference>
<dbReference type="GO" id="GO:0006896">
    <property type="term" value="P:Golgi to vacuole transport"/>
    <property type="evidence" value="ECO:0007669"/>
    <property type="project" value="TreeGrafter"/>
</dbReference>
<evidence type="ECO:0000259" key="4">
    <source>
        <dbReference type="PROSITE" id="PS50192"/>
    </source>
</evidence>
<dbReference type="Pfam" id="PF05739">
    <property type="entry name" value="SNARE"/>
    <property type="match status" value="1"/>
</dbReference>
<dbReference type="PROSITE" id="PS00914">
    <property type="entry name" value="SYNTAXIN"/>
    <property type="match status" value="1"/>
</dbReference>
<name>A0A9P5SUR9_9FUNG</name>
<dbReference type="Gene3D" id="1.20.5.110">
    <property type="match status" value="1"/>
</dbReference>
<dbReference type="SUPFAM" id="SSF47661">
    <property type="entry name" value="t-snare proteins"/>
    <property type="match status" value="1"/>
</dbReference>
<keyword evidence="3" id="KW-0812">Transmembrane</keyword>
<sequence>MSFADLERGEGGIKRAQGPSPLRANNNHGNSSNYGSNGHNGWNKNGHDVFDDVTQADYDRKVKEISDQVFRISSNITSIQRLVGYVGTNKDTQEIRSKLLDVTEQTRVQVKVTSENIKYLTKFEGSGKKLEYQKVSKDFQKLLVEFQKVQRSSAEKQREFVYKTRLTKNEYPEDEGVDTDDQPLMDDAQRRLQLLVVDNELEYNESMIVQREDEIRDIEQGITELNEIFRDLGAMVHEQGSMLDSIEANVASVTMTTHAAAEELVVAAEHQKAAQSKSCYLLMIAAIVTAIIVLAIM</sequence>
<dbReference type="PANTHER" id="PTHR19957:SF38">
    <property type="entry name" value="LD27581P"/>
    <property type="match status" value="1"/>
</dbReference>
<comment type="similarity">
    <text evidence="1">Belongs to the syntaxin family.</text>
</comment>
<dbReference type="GO" id="GO:0006906">
    <property type="term" value="P:vesicle fusion"/>
    <property type="evidence" value="ECO:0007669"/>
    <property type="project" value="TreeGrafter"/>
</dbReference>
<dbReference type="InterPro" id="IPR010989">
    <property type="entry name" value="SNARE"/>
</dbReference>
<dbReference type="GO" id="GO:0005484">
    <property type="term" value="F:SNAP receptor activity"/>
    <property type="evidence" value="ECO:0007669"/>
    <property type="project" value="InterPro"/>
</dbReference>
<protein>
    <recommendedName>
        <fullName evidence="4">t-SNARE coiled-coil homology domain-containing protein</fullName>
    </recommendedName>
</protein>
<evidence type="ECO:0000313" key="5">
    <source>
        <dbReference type="EMBL" id="KAF9338389.1"/>
    </source>
</evidence>
<dbReference type="SMART" id="SM00397">
    <property type="entry name" value="t_SNARE"/>
    <property type="match status" value="1"/>
</dbReference>
<dbReference type="InterPro" id="IPR000727">
    <property type="entry name" value="T_SNARE_dom"/>
</dbReference>
<reference evidence="5" key="1">
    <citation type="journal article" date="2020" name="Fungal Divers.">
        <title>Resolving the Mortierellaceae phylogeny through synthesis of multi-gene phylogenetics and phylogenomics.</title>
        <authorList>
            <person name="Vandepol N."/>
            <person name="Liber J."/>
            <person name="Desiro A."/>
            <person name="Na H."/>
            <person name="Kennedy M."/>
            <person name="Barry K."/>
            <person name="Grigoriev I.V."/>
            <person name="Miller A.N."/>
            <person name="O'Donnell K."/>
            <person name="Stajich J.E."/>
            <person name="Bonito G."/>
        </authorList>
    </citation>
    <scope>NUCLEOTIDE SEQUENCE</scope>
    <source>
        <strain evidence="5">NVP1</strain>
    </source>
</reference>
<dbReference type="Pfam" id="PF14523">
    <property type="entry name" value="Syntaxin_2"/>
    <property type="match status" value="1"/>
</dbReference>
<feature type="transmembrane region" description="Helical" evidence="3">
    <location>
        <begin position="280"/>
        <end position="296"/>
    </location>
</feature>
<dbReference type="GO" id="GO:0006886">
    <property type="term" value="P:intracellular protein transport"/>
    <property type="evidence" value="ECO:0007669"/>
    <property type="project" value="InterPro"/>
</dbReference>
<keyword evidence="6" id="KW-1185">Reference proteome</keyword>
<feature type="region of interest" description="Disordered" evidence="2">
    <location>
        <begin position="1"/>
        <end position="48"/>
    </location>
</feature>
<feature type="compositionally biased region" description="Low complexity" evidence="2">
    <location>
        <begin position="25"/>
        <end position="43"/>
    </location>
</feature>
<dbReference type="PROSITE" id="PS50192">
    <property type="entry name" value="T_SNARE"/>
    <property type="match status" value="1"/>
</dbReference>
<dbReference type="CDD" id="cd15840">
    <property type="entry name" value="SNARE_Qa"/>
    <property type="match status" value="1"/>
</dbReference>
<evidence type="ECO:0000256" key="1">
    <source>
        <dbReference type="ARBA" id="ARBA00009063"/>
    </source>
</evidence>
<dbReference type="GO" id="GO:0048278">
    <property type="term" value="P:vesicle docking"/>
    <property type="evidence" value="ECO:0007669"/>
    <property type="project" value="TreeGrafter"/>
</dbReference>
<dbReference type="GO" id="GO:0000149">
    <property type="term" value="F:SNARE binding"/>
    <property type="evidence" value="ECO:0007669"/>
    <property type="project" value="TreeGrafter"/>
</dbReference>
<proteinExistence type="inferred from homology"/>
<dbReference type="InterPro" id="IPR006011">
    <property type="entry name" value="Syntaxin_N"/>
</dbReference>
<dbReference type="GO" id="GO:0012505">
    <property type="term" value="C:endomembrane system"/>
    <property type="evidence" value="ECO:0007669"/>
    <property type="project" value="TreeGrafter"/>
</dbReference>
<keyword evidence="3" id="KW-0472">Membrane</keyword>
<evidence type="ECO:0000256" key="2">
    <source>
        <dbReference type="SAM" id="MobiDB-lite"/>
    </source>
</evidence>
<feature type="compositionally biased region" description="Basic and acidic residues" evidence="2">
    <location>
        <begin position="1"/>
        <end position="13"/>
    </location>
</feature>
<dbReference type="EMBL" id="JAAAUY010000002">
    <property type="protein sequence ID" value="KAF9338389.1"/>
    <property type="molecule type" value="Genomic_DNA"/>
</dbReference>
<feature type="domain" description="T-SNARE coiled-coil homology" evidence="4">
    <location>
        <begin position="205"/>
        <end position="267"/>
    </location>
</feature>
<dbReference type="GO" id="GO:0031201">
    <property type="term" value="C:SNARE complex"/>
    <property type="evidence" value="ECO:0007669"/>
    <property type="project" value="TreeGrafter"/>
</dbReference>
<dbReference type="InterPro" id="IPR006012">
    <property type="entry name" value="Syntaxin/epimorphin_CS"/>
</dbReference>
<comment type="caution">
    <text evidence="5">The sequence shown here is derived from an EMBL/GenBank/DDBJ whole genome shotgun (WGS) entry which is preliminary data.</text>
</comment>
<dbReference type="Proteomes" id="UP000696485">
    <property type="component" value="Unassembled WGS sequence"/>
</dbReference>
<dbReference type="AlphaFoldDB" id="A0A9P5SUR9"/>
<organism evidence="5 6">
    <name type="scientific">Podila minutissima</name>
    <dbReference type="NCBI Taxonomy" id="64525"/>
    <lineage>
        <taxon>Eukaryota</taxon>
        <taxon>Fungi</taxon>
        <taxon>Fungi incertae sedis</taxon>
        <taxon>Mucoromycota</taxon>
        <taxon>Mortierellomycotina</taxon>
        <taxon>Mortierellomycetes</taxon>
        <taxon>Mortierellales</taxon>
        <taxon>Mortierellaceae</taxon>
        <taxon>Podila</taxon>
    </lineage>
</organism>
<dbReference type="PANTHER" id="PTHR19957">
    <property type="entry name" value="SYNTAXIN"/>
    <property type="match status" value="1"/>
</dbReference>
<accession>A0A9P5SUR9</accession>
<keyword evidence="3" id="KW-1133">Transmembrane helix</keyword>